<protein>
    <submittedName>
        <fullName evidence="2">Uncharacterized protein</fullName>
    </submittedName>
</protein>
<proteinExistence type="predicted"/>
<feature type="compositionally biased region" description="Basic and acidic residues" evidence="1">
    <location>
        <begin position="64"/>
        <end position="73"/>
    </location>
</feature>
<dbReference type="AlphaFoldDB" id="A0AA37GML5"/>
<name>A0AA37GML5_9PEZI</name>
<reference evidence="2 3" key="1">
    <citation type="submission" date="2021-07" db="EMBL/GenBank/DDBJ databases">
        <title>Genome data of Colletotrichum spaethianum.</title>
        <authorList>
            <person name="Utami Y.D."/>
            <person name="Hiruma K."/>
        </authorList>
    </citation>
    <scope>NUCLEOTIDE SEQUENCE [LARGE SCALE GENOMIC DNA]</scope>
    <source>
        <strain evidence="2 3">MAFF 242679</strain>
    </source>
</reference>
<organism evidence="2 3">
    <name type="scientific">Colletotrichum liriopes</name>
    <dbReference type="NCBI Taxonomy" id="708192"/>
    <lineage>
        <taxon>Eukaryota</taxon>
        <taxon>Fungi</taxon>
        <taxon>Dikarya</taxon>
        <taxon>Ascomycota</taxon>
        <taxon>Pezizomycotina</taxon>
        <taxon>Sordariomycetes</taxon>
        <taxon>Hypocreomycetidae</taxon>
        <taxon>Glomerellales</taxon>
        <taxon>Glomerellaceae</taxon>
        <taxon>Colletotrichum</taxon>
        <taxon>Colletotrichum spaethianum species complex</taxon>
    </lineage>
</organism>
<accession>A0AA37GML5</accession>
<dbReference type="EMBL" id="BPPX01000012">
    <property type="protein sequence ID" value="GJC83720.1"/>
    <property type="molecule type" value="Genomic_DNA"/>
</dbReference>
<evidence type="ECO:0000256" key="1">
    <source>
        <dbReference type="SAM" id="MobiDB-lite"/>
    </source>
</evidence>
<sequence>MEPDTPKMKRTSAIDRLRRTIPDMEQSHKGFAQSTIDHMSLCTTRASFVGKADDTNDDDANGNDYDKHPRGER</sequence>
<dbReference type="Proteomes" id="UP001055172">
    <property type="component" value="Unassembled WGS sequence"/>
</dbReference>
<feature type="region of interest" description="Disordered" evidence="1">
    <location>
        <begin position="49"/>
        <end position="73"/>
    </location>
</feature>
<comment type="caution">
    <text evidence="2">The sequence shown here is derived from an EMBL/GenBank/DDBJ whole genome shotgun (WGS) entry which is preliminary data.</text>
</comment>
<keyword evidence="3" id="KW-1185">Reference proteome</keyword>
<evidence type="ECO:0000313" key="2">
    <source>
        <dbReference type="EMBL" id="GJC83720.1"/>
    </source>
</evidence>
<evidence type="ECO:0000313" key="3">
    <source>
        <dbReference type="Proteomes" id="UP001055172"/>
    </source>
</evidence>
<gene>
    <name evidence="2" type="ORF">ColLi_06558</name>
</gene>